<accession>A0AAV7HHW2</accession>
<keyword evidence="2" id="KW-1185">Reference proteome</keyword>
<dbReference type="AlphaFoldDB" id="A0AAV7HHW2"/>
<comment type="caution">
    <text evidence="1">The sequence shown here is derived from an EMBL/GenBank/DDBJ whole genome shotgun (WGS) entry which is preliminary data.</text>
</comment>
<proteinExistence type="predicted"/>
<reference evidence="1 2" key="1">
    <citation type="journal article" date="2021" name="J. Hered.">
        <title>A chromosome-level genome assembly of the parasitoid wasp, Cotesia glomerata (Hymenoptera: Braconidae).</title>
        <authorList>
            <person name="Pinto B.J."/>
            <person name="Weis J.J."/>
            <person name="Gamble T."/>
            <person name="Ode P.J."/>
            <person name="Paul R."/>
            <person name="Zaspel J.M."/>
        </authorList>
    </citation>
    <scope>NUCLEOTIDE SEQUENCE [LARGE SCALE GENOMIC DNA]</scope>
    <source>
        <strain evidence="1">CgM1</strain>
    </source>
</reference>
<gene>
    <name evidence="1" type="ORF">KQX54_005143</name>
</gene>
<sequence>MKNRGFVIPAIHRSTHVKSPASQYICVQIQAKFVYSDRVKAEEYFIVSYSPRRGGRVYLDGTLGWEEEGRYLRVEKPASFMFGVSRTLSSALYLGARQTVAKSHPLLEVVVRNLEEKEVGRLTGGLGN</sequence>
<evidence type="ECO:0000313" key="1">
    <source>
        <dbReference type="EMBL" id="KAH0539490.1"/>
    </source>
</evidence>
<name>A0AAV7HHW2_COTGL</name>
<dbReference type="EMBL" id="JAHXZJ010002609">
    <property type="protein sequence ID" value="KAH0539490.1"/>
    <property type="molecule type" value="Genomic_DNA"/>
</dbReference>
<evidence type="ECO:0000313" key="2">
    <source>
        <dbReference type="Proteomes" id="UP000826195"/>
    </source>
</evidence>
<organism evidence="1 2">
    <name type="scientific">Cotesia glomerata</name>
    <name type="common">Lepidopteran parasitic wasp</name>
    <name type="synonym">Apanteles glomeratus</name>
    <dbReference type="NCBI Taxonomy" id="32391"/>
    <lineage>
        <taxon>Eukaryota</taxon>
        <taxon>Metazoa</taxon>
        <taxon>Ecdysozoa</taxon>
        <taxon>Arthropoda</taxon>
        <taxon>Hexapoda</taxon>
        <taxon>Insecta</taxon>
        <taxon>Pterygota</taxon>
        <taxon>Neoptera</taxon>
        <taxon>Endopterygota</taxon>
        <taxon>Hymenoptera</taxon>
        <taxon>Apocrita</taxon>
        <taxon>Ichneumonoidea</taxon>
        <taxon>Braconidae</taxon>
        <taxon>Microgastrinae</taxon>
        <taxon>Cotesia</taxon>
    </lineage>
</organism>
<dbReference type="Proteomes" id="UP000826195">
    <property type="component" value="Unassembled WGS sequence"/>
</dbReference>
<protein>
    <submittedName>
        <fullName evidence="1">Uncharacterized protein</fullName>
    </submittedName>
</protein>